<dbReference type="InterPro" id="IPR036236">
    <property type="entry name" value="Znf_C2H2_sf"/>
</dbReference>
<evidence type="ECO:0000313" key="11">
    <source>
        <dbReference type="EMBL" id="GAB1288715.1"/>
    </source>
</evidence>
<dbReference type="InterPro" id="IPR009078">
    <property type="entry name" value="Ferritin-like_SF"/>
</dbReference>
<evidence type="ECO:0000256" key="2">
    <source>
        <dbReference type="ARBA" id="ARBA00010831"/>
    </source>
</evidence>
<feature type="region of interest" description="Disordered" evidence="9">
    <location>
        <begin position="1"/>
        <end position="30"/>
    </location>
</feature>
<evidence type="ECO:0000256" key="8">
    <source>
        <dbReference type="PROSITE-ProRule" id="PRU00042"/>
    </source>
</evidence>
<dbReference type="Gene3D" id="3.30.160.60">
    <property type="entry name" value="Classic Zinc Finger"/>
    <property type="match status" value="5"/>
</dbReference>
<evidence type="ECO:0000256" key="9">
    <source>
        <dbReference type="SAM" id="MobiDB-lite"/>
    </source>
</evidence>
<feature type="compositionally biased region" description="Low complexity" evidence="9">
    <location>
        <begin position="719"/>
        <end position="731"/>
    </location>
</feature>
<comment type="similarity">
    <text evidence="2">Belongs to the GLI C2H2-type zinc-finger protein family.</text>
</comment>
<evidence type="ECO:0000256" key="5">
    <source>
        <dbReference type="ARBA" id="ARBA00022771"/>
    </source>
</evidence>
<dbReference type="InterPro" id="IPR043359">
    <property type="entry name" value="GLI-like"/>
</dbReference>
<feature type="compositionally biased region" description="Basic and acidic residues" evidence="9">
    <location>
        <begin position="63"/>
        <end position="74"/>
    </location>
</feature>
<feature type="region of interest" description="Disordered" evidence="9">
    <location>
        <begin position="695"/>
        <end position="776"/>
    </location>
</feature>
<keyword evidence="3" id="KW-0479">Metal-binding</keyword>
<dbReference type="Gene3D" id="1.20.1260.10">
    <property type="match status" value="1"/>
</dbReference>
<evidence type="ECO:0000259" key="10">
    <source>
        <dbReference type="PROSITE" id="PS50157"/>
    </source>
</evidence>
<accession>A0ABQ0ENU0</accession>
<dbReference type="Pfam" id="PF23561">
    <property type="entry name" value="zf-C2H2_15"/>
    <property type="match status" value="1"/>
</dbReference>
<feature type="compositionally biased region" description="Basic and acidic residues" evidence="9">
    <location>
        <begin position="1"/>
        <end position="16"/>
    </location>
</feature>
<feature type="domain" description="C2H2-type" evidence="10">
    <location>
        <begin position="467"/>
        <end position="496"/>
    </location>
</feature>
<evidence type="ECO:0000256" key="6">
    <source>
        <dbReference type="ARBA" id="ARBA00022833"/>
    </source>
</evidence>
<comment type="caution">
    <text evidence="11">The sequence shown here is derived from an EMBL/GenBank/DDBJ whole genome shotgun (WGS) entry which is preliminary data.</text>
</comment>
<dbReference type="InterPro" id="IPR056436">
    <property type="entry name" value="Znf-C2H2_ZIC1-5/GLI1-3-like"/>
</dbReference>
<evidence type="ECO:0000256" key="3">
    <source>
        <dbReference type="ARBA" id="ARBA00022723"/>
    </source>
</evidence>
<feature type="region of interest" description="Disordered" evidence="9">
    <location>
        <begin position="47"/>
        <end position="82"/>
    </location>
</feature>
<dbReference type="SMART" id="SM00355">
    <property type="entry name" value="ZnF_C2H2"/>
    <property type="match status" value="5"/>
</dbReference>
<reference evidence="11 12" key="1">
    <citation type="submission" date="2024-08" db="EMBL/GenBank/DDBJ databases">
        <title>The draft genome of Apodemus speciosus.</title>
        <authorList>
            <person name="Nabeshima K."/>
            <person name="Suzuki S."/>
            <person name="Onuma M."/>
        </authorList>
    </citation>
    <scope>NUCLEOTIDE SEQUENCE [LARGE SCALE GENOMIC DNA]</scope>
    <source>
        <strain evidence="11">IB14-021</strain>
    </source>
</reference>
<dbReference type="PANTHER" id="PTHR45718:SF3">
    <property type="entry name" value="ZINC FINGER PROTEIN GLIS1"/>
    <property type="match status" value="1"/>
</dbReference>
<organism evidence="11 12">
    <name type="scientific">Apodemus speciosus</name>
    <name type="common">Large Japanese field mouse</name>
    <dbReference type="NCBI Taxonomy" id="105296"/>
    <lineage>
        <taxon>Eukaryota</taxon>
        <taxon>Metazoa</taxon>
        <taxon>Chordata</taxon>
        <taxon>Craniata</taxon>
        <taxon>Vertebrata</taxon>
        <taxon>Euteleostomi</taxon>
        <taxon>Mammalia</taxon>
        <taxon>Eutheria</taxon>
        <taxon>Euarchontoglires</taxon>
        <taxon>Glires</taxon>
        <taxon>Rodentia</taxon>
        <taxon>Myomorpha</taxon>
        <taxon>Muroidea</taxon>
        <taxon>Muridae</taxon>
        <taxon>Murinae</taxon>
        <taxon>Apodemus</taxon>
    </lineage>
</organism>
<dbReference type="InterPro" id="IPR013087">
    <property type="entry name" value="Znf_C2H2_type"/>
</dbReference>
<proteinExistence type="inferred from homology"/>
<feature type="compositionally biased region" description="Polar residues" evidence="9">
    <location>
        <begin position="642"/>
        <end position="656"/>
    </location>
</feature>
<sequence length="881" mass="93607">MHCEVAEALSDKRPKEAPGAPGPGRGPAGLGAHMAFRIAVSGGGCGDGNPRDLLPRLPVPSPRAHDLLRPRSPRDFGVSKAGGGKDPHLCDFLESRFLDEEVKLIKMMGNDLTNLLNGSYGHSSEKSLLDLDLSEGPSASCHQGLFLPAGTPPPRGQPPVCERLLHFPHPNRSPRPQATYVNGSLPAAQHIKQEALPDYQAMVSAHTPLPTHCRAPSSTGLHSDLDFPDRGLTNPAPSCYLLGNEAISGLGPQPEGHLPEGSLKRCCLLGLPPTSSASSSPCASSDINPAIHSSQTALVSCVNGLRSPPLPGDLGAPPKRSRPGPGPGPVSSDGQEGGLQLELCRKSGFLKQEPVDEFSELFAPHQQGLPPPYPLSQLPTGPSLGGLGLGLAGRMAAGRQACRWVDCCAAYEQQEELVRHIEKSHIDQRKGEDFTCFWAGCVRRYKPFNARYKLLIHMRVHSGEKPNKCMFEGCSKAFSRLENLKIHLRSHTGEKPYLCQHPGCQKAFSNSSDRAKHQRTHLDTKPYACQIPGCSKRYTDPSSLRKHVKAHSAKEQQVRKKCSSDGSRKGPLVHETIPPTPLKLTPQGLQGDPSQETRDPNSSLGGSPPPPNLTQWLHTGADPEADVLSECLALQQLQASTPLPASRGKGSQTLTQGLLPGVYPGSVTPQNGLAPGILSPSHDVPSRLHPLEVTTGSHHHLSPLPTAESARDGSGLGPGLLSPMVSPLKGLGPPPLPPASQSPSPGGQSFSTIPSKPTYPPFQSPPPPLPSPQGYQGSFHSIQNCFPYADCYRTTESAASRDGLGGDAHGFNPLRSNTYSSLSTPLSAPGYEALAETPCPPALQPQPSEDLVPSGPEDCGFFPNGAFDHCLSHIPSIYTDT</sequence>
<evidence type="ECO:0000256" key="1">
    <source>
        <dbReference type="ARBA" id="ARBA00004123"/>
    </source>
</evidence>
<evidence type="ECO:0000256" key="7">
    <source>
        <dbReference type="ARBA" id="ARBA00023242"/>
    </source>
</evidence>
<dbReference type="EMBL" id="BAAFST010000004">
    <property type="protein sequence ID" value="GAB1288715.1"/>
    <property type="molecule type" value="Genomic_DNA"/>
</dbReference>
<dbReference type="InterPro" id="IPR014034">
    <property type="entry name" value="Ferritin_CS"/>
</dbReference>
<comment type="subcellular location">
    <subcellularLocation>
        <location evidence="1">Nucleus</location>
    </subcellularLocation>
</comment>
<feature type="domain" description="C2H2-type" evidence="10">
    <location>
        <begin position="497"/>
        <end position="526"/>
    </location>
</feature>
<keyword evidence="5 8" id="KW-0863">Zinc-finger</keyword>
<dbReference type="SUPFAM" id="SSF47240">
    <property type="entry name" value="Ferritin-like"/>
    <property type="match status" value="1"/>
</dbReference>
<feature type="domain" description="C2H2-type" evidence="10">
    <location>
        <begin position="434"/>
        <end position="466"/>
    </location>
</feature>
<gene>
    <name evidence="11" type="ORF">APTSU1_000394500</name>
</gene>
<feature type="compositionally biased region" description="Pro residues" evidence="9">
    <location>
        <begin position="757"/>
        <end position="771"/>
    </location>
</feature>
<keyword evidence="7" id="KW-0539">Nucleus</keyword>
<keyword evidence="12" id="KW-1185">Reference proteome</keyword>
<dbReference type="SUPFAM" id="SSF57667">
    <property type="entry name" value="beta-beta-alpha zinc fingers"/>
    <property type="match status" value="3"/>
</dbReference>
<dbReference type="Pfam" id="PF00096">
    <property type="entry name" value="zf-C2H2"/>
    <property type="match status" value="3"/>
</dbReference>
<feature type="region of interest" description="Disordered" evidence="9">
    <location>
        <begin position="831"/>
        <end position="854"/>
    </location>
</feature>
<keyword evidence="4" id="KW-0677">Repeat</keyword>
<dbReference type="Proteomes" id="UP001623349">
    <property type="component" value="Unassembled WGS sequence"/>
</dbReference>
<dbReference type="PANTHER" id="PTHR45718">
    <property type="entry name" value="TRANSCRIPTIONAL ACTIVATOR CUBITUS INTERRUPTUS"/>
    <property type="match status" value="1"/>
</dbReference>
<dbReference type="PROSITE" id="PS00028">
    <property type="entry name" value="ZINC_FINGER_C2H2_1"/>
    <property type="match status" value="4"/>
</dbReference>
<feature type="region of interest" description="Disordered" evidence="9">
    <location>
        <begin position="642"/>
        <end position="667"/>
    </location>
</feature>
<evidence type="ECO:0000313" key="12">
    <source>
        <dbReference type="Proteomes" id="UP001623349"/>
    </source>
</evidence>
<feature type="compositionally biased region" description="Basic and acidic residues" evidence="9">
    <location>
        <begin position="552"/>
        <end position="568"/>
    </location>
</feature>
<feature type="region of interest" description="Disordered" evidence="9">
    <location>
        <begin position="539"/>
        <end position="618"/>
    </location>
</feature>
<dbReference type="PROSITE" id="PS50157">
    <property type="entry name" value="ZINC_FINGER_C2H2_2"/>
    <property type="match status" value="4"/>
</dbReference>
<dbReference type="PROSITE" id="PS00204">
    <property type="entry name" value="FERRITIN_2"/>
    <property type="match status" value="1"/>
</dbReference>
<keyword evidence="6" id="KW-0862">Zinc</keyword>
<dbReference type="InterPro" id="IPR012347">
    <property type="entry name" value="Ferritin-like"/>
</dbReference>
<feature type="domain" description="C2H2-type" evidence="10">
    <location>
        <begin position="527"/>
        <end position="556"/>
    </location>
</feature>
<evidence type="ECO:0000256" key="4">
    <source>
        <dbReference type="ARBA" id="ARBA00022737"/>
    </source>
</evidence>
<name>A0ABQ0ENU0_APOSI</name>
<protein>
    <submittedName>
        <fullName evidence="11">Zinc finger protein GLIS1</fullName>
    </submittedName>
</protein>
<feature type="region of interest" description="Disordered" evidence="9">
    <location>
        <begin position="308"/>
        <end position="337"/>
    </location>
</feature>